<feature type="transmembrane region" description="Helical" evidence="7">
    <location>
        <begin position="506"/>
        <end position="524"/>
    </location>
</feature>
<sequence>MVVGVDHQQRSDGESRSRWRNHNYSVSFRDKLLYYRQEAIQFATCFLVLAYLAVTSNYFVFKFRLYVRHGRQAVASPWILLVLAFECLYFISFLISAVDNLLPRSRRSKLPPLDVEYGAGDPNEQQCPPPPPMVHVLLTCCSEPTEIQTETICAALALDYPHDRFKVLVLDDGAQDELKAICENLQIEEGGGGGGGGDIDAGSGAHDADNIDQTITPPPRRLQYLRRTKLPGVPHHFKCGNLNYGLEHSSESEYVVIVDADMILHPSFLRRMLPYLVNSPNVSFAQIPQCYYNLQVGDLLNSSSIMVYDRMFPHRDSANIATCVGTGAVFRCSHLRSIGGFQPESVSEDTNTSFLLLSKGFESVYVHERLQIGLAPWTLEAFLKQRIRWARGAIQQVATWNILLGRSSKLNWVQRLLVFWHTFSIITPILNTLMVPLLIVMLGLNLNFSVGSLDENLVLVSYMSLTPITWRILWVVLWVDIAKSRTGRSSDRLIDNIQARNREESYFWWISPYMFVMLLKMINWNSSFVFKPTGNVDKQQMETNSRKGGAGADGNMQDCCRSAGRFTQVKVHLVCVAAVIGIVTLRVVLAVKHGDCVEWFRVIGLSLFLLTTSFHLLLPIFFLANSSSHLKPADRKSLLCYDARGVPTFDPESTTGRPQWAWSALVYEALSFAVFAYWVGVLCLSIVMKSHDGSLGWCNMQNSF</sequence>
<dbReference type="Gene3D" id="3.90.550.10">
    <property type="entry name" value="Spore Coat Polysaccharide Biosynthesis Protein SpsA, Chain A"/>
    <property type="match status" value="1"/>
</dbReference>
<feature type="transmembrane region" description="Helical" evidence="7">
    <location>
        <begin position="660"/>
        <end position="687"/>
    </location>
</feature>
<feature type="domain" description="Glycosyltransferase 2-like" evidence="8">
    <location>
        <begin position="254"/>
        <end position="441"/>
    </location>
</feature>
<accession>A0ABP0UPW8</accession>
<gene>
    <name evidence="9" type="ORF">CSSPTR1EN2_LOCUS18549</name>
</gene>
<evidence type="ECO:0000256" key="5">
    <source>
        <dbReference type="ARBA" id="ARBA00022989"/>
    </source>
</evidence>
<dbReference type="InterPro" id="IPR029044">
    <property type="entry name" value="Nucleotide-diphossugar_trans"/>
</dbReference>
<dbReference type="InterPro" id="IPR001173">
    <property type="entry name" value="Glyco_trans_2-like"/>
</dbReference>
<feature type="transmembrane region" description="Helical" evidence="7">
    <location>
        <begin position="79"/>
        <end position="102"/>
    </location>
</feature>
<dbReference type="Proteomes" id="UP001497512">
    <property type="component" value="Chromosome 5"/>
</dbReference>
<evidence type="ECO:0000256" key="7">
    <source>
        <dbReference type="SAM" id="Phobius"/>
    </source>
</evidence>
<evidence type="ECO:0000313" key="10">
    <source>
        <dbReference type="Proteomes" id="UP001497512"/>
    </source>
</evidence>
<evidence type="ECO:0000313" key="9">
    <source>
        <dbReference type="EMBL" id="CAK9227058.1"/>
    </source>
</evidence>
<dbReference type="Pfam" id="PF13632">
    <property type="entry name" value="Glyco_trans_2_3"/>
    <property type="match status" value="1"/>
</dbReference>
<protein>
    <recommendedName>
        <fullName evidence="8">Glycosyltransferase 2-like domain-containing protein</fullName>
    </recommendedName>
</protein>
<dbReference type="PANTHER" id="PTHR43867">
    <property type="entry name" value="CELLULOSE SYNTHASE CATALYTIC SUBUNIT A [UDP-FORMING]"/>
    <property type="match status" value="1"/>
</dbReference>
<feature type="transmembrane region" description="Helical" evidence="7">
    <location>
        <begin position="39"/>
        <end position="59"/>
    </location>
</feature>
<keyword evidence="4 7" id="KW-0812">Transmembrane</keyword>
<evidence type="ECO:0000256" key="3">
    <source>
        <dbReference type="ARBA" id="ARBA00022679"/>
    </source>
</evidence>
<feature type="transmembrane region" description="Helical" evidence="7">
    <location>
        <begin position="571"/>
        <end position="591"/>
    </location>
</feature>
<feature type="transmembrane region" description="Helical" evidence="7">
    <location>
        <begin position="416"/>
        <end position="439"/>
    </location>
</feature>
<dbReference type="CDD" id="cd06421">
    <property type="entry name" value="CESA_CelA_like"/>
    <property type="match status" value="1"/>
</dbReference>
<dbReference type="EMBL" id="OZ019897">
    <property type="protein sequence ID" value="CAK9227058.1"/>
    <property type="molecule type" value="Genomic_DNA"/>
</dbReference>
<keyword evidence="2" id="KW-0328">Glycosyltransferase</keyword>
<evidence type="ECO:0000256" key="1">
    <source>
        <dbReference type="ARBA" id="ARBA00004141"/>
    </source>
</evidence>
<proteinExistence type="predicted"/>
<evidence type="ECO:0000256" key="4">
    <source>
        <dbReference type="ARBA" id="ARBA00022692"/>
    </source>
</evidence>
<keyword evidence="3" id="KW-0808">Transferase</keyword>
<dbReference type="InterPro" id="IPR050321">
    <property type="entry name" value="Glycosyltr_2/OpgH_subfam"/>
</dbReference>
<name>A0ABP0UPW8_9BRYO</name>
<organism evidence="9 10">
    <name type="scientific">Sphagnum troendelagicum</name>
    <dbReference type="NCBI Taxonomy" id="128251"/>
    <lineage>
        <taxon>Eukaryota</taxon>
        <taxon>Viridiplantae</taxon>
        <taxon>Streptophyta</taxon>
        <taxon>Embryophyta</taxon>
        <taxon>Bryophyta</taxon>
        <taxon>Sphagnophytina</taxon>
        <taxon>Sphagnopsida</taxon>
        <taxon>Sphagnales</taxon>
        <taxon>Sphagnaceae</taxon>
        <taxon>Sphagnum</taxon>
    </lineage>
</organism>
<feature type="transmembrane region" description="Helical" evidence="7">
    <location>
        <begin position="603"/>
        <end position="624"/>
    </location>
</feature>
<keyword evidence="10" id="KW-1185">Reference proteome</keyword>
<dbReference type="SUPFAM" id="SSF53448">
    <property type="entry name" value="Nucleotide-diphospho-sugar transferases"/>
    <property type="match status" value="1"/>
</dbReference>
<evidence type="ECO:0000256" key="6">
    <source>
        <dbReference type="ARBA" id="ARBA00023136"/>
    </source>
</evidence>
<keyword evidence="6 7" id="KW-0472">Membrane</keyword>
<keyword evidence="5 7" id="KW-1133">Transmembrane helix</keyword>
<dbReference type="PANTHER" id="PTHR43867:SF2">
    <property type="entry name" value="CELLULOSE SYNTHASE CATALYTIC SUBUNIT A [UDP-FORMING]"/>
    <property type="match status" value="1"/>
</dbReference>
<evidence type="ECO:0000259" key="8">
    <source>
        <dbReference type="Pfam" id="PF13632"/>
    </source>
</evidence>
<evidence type="ECO:0000256" key="2">
    <source>
        <dbReference type="ARBA" id="ARBA00022676"/>
    </source>
</evidence>
<feature type="transmembrane region" description="Helical" evidence="7">
    <location>
        <begin position="459"/>
        <end position="479"/>
    </location>
</feature>
<reference evidence="9" key="1">
    <citation type="submission" date="2024-02" db="EMBL/GenBank/DDBJ databases">
        <authorList>
            <consortium name="ELIXIR-Norway"/>
            <consortium name="Elixir Norway"/>
        </authorList>
    </citation>
    <scope>NUCLEOTIDE SEQUENCE</scope>
</reference>
<comment type="subcellular location">
    <subcellularLocation>
        <location evidence="1">Membrane</location>
        <topology evidence="1">Multi-pass membrane protein</topology>
    </subcellularLocation>
</comment>